<accession>A0A163QMN5</accession>
<evidence type="ECO:0000313" key="1">
    <source>
        <dbReference type="EMBL" id="KZM34334.1"/>
    </source>
</evidence>
<sequence length="284" mass="30182">MITRVNVLPVALAMRVSASWTCPHDVWTGVWKAPEDPLRELCESWRQLSGAGGWRVPQDWGVQAVVTVASAVVRGADASTPARALGASRARAGVGIVEAIVDLAYLYEAYGIPVAVRALAALADGWVAVTDSGEARATAIEAGSGLSTVEHLALRLADVATGRAWERQEGGVTVVLVIDVRPGEASRPATWERDILLGAAVRRAFGDDVPSAILRGRAVVLVRCAADPVTASDVPGVERCREVLRSWWGQGEVPSRLPGRFTWFPVPTGSRQDVLTSLQLIVGP</sequence>
<dbReference type="PATRIC" id="fig|43678.3.peg.3033"/>
<proteinExistence type="predicted"/>
<dbReference type="EMBL" id="LRIE01000080">
    <property type="protein sequence ID" value="KZM34334.1"/>
    <property type="molecule type" value="Genomic_DNA"/>
</dbReference>
<dbReference type="STRING" id="43678.OJAG_28980"/>
<protein>
    <submittedName>
        <fullName evidence="1">Uncharacterized protein</fullName>
    </submittedName>
</protein>
<reference evidence="1 2" key="1">
    <citation type="submission" date="2016-01" db="EMBL/GenBank/DDBJ databases">
        <title>Genome sequence of Oerskovia enterophila VJag, an agar and cellulose degrading bacterium.</title>
        <authorList>
            <person name="Poehlein A."/>
            <person name="Jag V."/>
            <person name="Bengelsdorf F."/>
            <person name="Duerre P."/>
            <person name="Daniel R."/>
        </authorList>
    </citation>
    <scope>NUCLEOTIDE SEQUENCE [LARGE SCALE GENOMIC DNA]</scope>
    <source>
        <strain evidence="1 2">VJag</strain>
    </source>
</reference>
<organism evidence="1 2">
    <name type="scientific">Oerskovia enterophila</name>
    <dbReference type="NCBI Taxonomy" id="43678"/>
    <lineage>
        <taxon>Bacteria</taxon>
        <taxon>Bacillati</taxon>
        <taxon>Actinomycetota</taxon>
        <taxon>Actinomycetes</taxon>
        <taxon>Micrococcales</taxon>
        <taxon>Cellulomonadaceae</taxon>
        <taxon>Oerskovia</taxon>
    </lineage>
</organism>
<name>A0A163QMN5_9CELL</name>
<comment type="caution">
    <text evidence="1">The sequence shown here is derived from an EMBL/GenBank/DDBJ whole genome shotgun (WGS) entry which is preliminary data.</text>
</comment>
<dbReference type="Proteomes" id="UP000076447">
    <property type="component" value="Unassembled WGS sequence"/>
</dbReference>
<gene>
    <name evidence="1" type="ORF">OJAG_28980</name>
</gene>
<evidence type="ECO:0000313" key="2">
    <source>
        <dbReference type="Proteomes" id="UP000076447"/>
    </source>
</evidence>
<dbReference type="AlphaFoldDB" id="A0A163QMN5"/>